<proteinExistence type="predicted"/>
<feature type="region of interest" description="Disordered" evidence="1">
    <location>
        <begin position="33"/>
        <end position="77"/>
    </location>
</feature>
<evidence type="ECO:0000313" key="4">
    <source>
        <dbReference type="EMBL" id="RNL18831.1"/>
    </source>
</evidence>
<evidence type="ECO:0000313" key="5">
    <source>
        <dbReference type="Proteomes" id="UP000267368"/>
    </source>
</evidence>
<gene>
    <name evidence="4" type="ORF">DMP07_07715</name>
</gene>
<keyword evidence="2" id="KW-0472">Membrane</keyword>
<evidence type="ECO:0000256" key="3">
    <source>
        <dbReference type="SAM" id="SignalP"/>
    </source>
</evidence>
<dbReference type="EMBL" id="QICB01000007">
    <property type="protein sequence ID" value="RNL18831.1"/>
    <property type="molecule type" value="Genomic_DNA"/>
</dbReference>
<evidence type="ECO:0000256" key="2">
    <source>
        <dbReference type="SAM" id="Phobius"/>
    </source>
</evidence>
<evidence type="ECO:0000256" key="1">
    <source>
        <dbReference type="SAM" id="MobiDB-lite"/>
    </source>
</evidence>
<dbReference type="OrthoDB" id="3197178at2"/>
<keyword evidence="2" id="KW-0812">Transmembrane</keyword>
<keyword evidence="5" id="KW-1185">Reference proteome</keyword>
<dbReference type="AlphaFoldDB" id="A0A3N0AEK4"/>
<feature type="transmembrane region" description="Helical" evidence="2">
    <location>
        <begin position="218"/>
        <end position="239"/>
    </location>
</feature>
<evidence type="ECO:0008006" key="6">
    <source>
        <dbReference type="Google" id="ProtNLM"/>
    </source>
</evidence>
<name>A0A3N0AEK4_9ACTN</name>
<organism evidence="4 5">
    <name type="scientific">Slackia faecicanis</name>
    <dbReference type="NCBI Taxonomy" id="255723"/>
    <lineage>
        <taxon>Bacteria</taxon>
        <taxon>Bacillati</taxon>
        <taxon>Actinomycetota</taxon>
        <taxon>Coriobacteriia</taxon>
        <taxon>Eggerthellales</taxon>
        <taxon>Eggerthellaceae</taxon>
        <taxon>Slackia</taxon>
    </lineage>
</organism>
<keyword evidence="2" id="KW-1133">Transmembrane helix</keyword>
<dbReference type="Proteomes" id="UP000267368">
    <property type="component" value="Unassembled WGS sequence"/>
</dbReference>
<dbReference type="RefSeq" id="WP_123198574.1">
    <property type="nucleotide sequence ID" value="NZ_QICB01000007.1"/>
</dbReference>
<accession>A0A3N0AEK4</accession>
<protein>
    <recommendedName>
        <fullName evidence="6">Hydrolase</fullName>
    </recommendedName>
</protein>
<feature type="signal peptide" evidence="3">
    <location>
        <begin position="1"/>
        <end position="30"/>
    </location>
</feature>
<keyword evidence="3" id="KW-0732">Signal</keyword>
<feature type="chain" id="PRO_5018336914" description="Hydrolase" evidence="3">
    <location>
        <begin position="31"/>
        <end position="244"/>
    </location>
</feature>
<reference evidence="5" key="1">
    <citation type="submission" date="2018-05" db="EMBL/GenBank/DDBJ databases">
        <title>Genome Sequencing of selected type strains of the family Eggerthellaceae.</title>
        <authorList>
            <person name="Danylec N."/>
            <person name="Stoll D.A."/>
            <person name="Doetsch A."/>
            <person name="Huch M."/>
        </authorList>
    </citation>
    <scope>NUCLEOTIDE SEQUENCE [LARGE SCALE GENOMIC DNA]</scope>
    <source>
        <strain evidence="5">DSM 17537</strain>
    </source>
</reference>
<comment type="caution">
    <text evidence="4">The sequence shown here is derived from an EMBL/GenBank/DDBJ whole genome shotgun (WGS) entry which is preliminary data.</text>
</comment>
<sequence>MSARFSKAACAWALSVAFVLALCAAPAAWAAEGDGSSKDGSVVSAGAEASAGAPPGSERAGEAAQGPQGEGEQEEAPAPLDAVGNEINDGQVSDTSFLYDAAIADLAGADSYYNGQMVQVRGEAVGEAIRMAGGPSDLVWVTLADVASNSSVSVVMRQEDAAKIDTYGAYGKTGSWLRVQGVFDLACSEHDGESDIHATSVVVEDQGFEHPDEFDVQLFFPGLAALAVGAFLMVMFWYVRERSR</sequence>
<feature type="compositionally biased region" description="Low complexity" evidence="1">
    <location>
        <begin position="33"/>
        <end position="67"/>
    </location>
</feature>